<evidence type="ECO:0000313" key="1">
    <source>
        <dbReference type="EMBL" id="UFP93544.1"/>
    </source>
</evidence>
<sequence length="71" mass="7836">MPTILQVDGFQGVIYFNDHEPAHVHVFKADGEMRVKIDDASRAPIPIEIVNLKNNDVRRGLAIVGLPIGNC</sequence>
<organism evidence="1 2">
    <name type="scientific">Gloeobacter morelensis MG652769</name>
    <dbReference type="NCBI Taxonomy" id="2781736"/>
    <lineage>
        <taxon>Bacteria</taxon>
        <taxon>Bacillati</taxon>
        <taxon>Cyanobacteriota</taxon>
        <taxon>Cyanophyceae</taxon>
        <taxon>Gloeobacterales</taxon>
        <taxon>Gloeobacteraceae</taxon>
        <taxon>Gloeobacter</taxon>
        <taxon>Gloeobacter morelensis</taxon>
    </lineage>
</organism>
<gene>
    <name evidence="1" type="ORF">ISF26_17375</name>
</gene>
<dbReference type="RefSeq" id="WP_230840594.1">
    <property type="nucleotide sequence ID" value="NZ_CP063845.1"/>
</dbReference>
<dbReference type="InterPro" id="IPR025427">
    <property type="entry name" value="DUF4160"/>
</dbReference>
<dbReference type="EMBL" id="CP063845">
    <property type="protein sequence ID" value="UFP93544.1"/>
    <property type="molecule type" value="Genomic_DNA"/>
</dbReference>
<keyword evidence="2" id="KW-1185">Reference proteome</keyword>
<dbReference type="Pfam" id="PF13711">
    <property type="entry name" value="DUF4160"/>
    <property type="match status" value="1"/>
</dbReference>
<accession>A0ABY3PIV4</accession>
<protein>
    <submittedName>
        <fullName evidence="1">DUF4160 domain-containing protein</fullName>
    </submittedName>
</protein>
<proteinExistence type="predicted"/>
<reference evidence="1 2" key="1">
    <citation type="journal article" date="2021" name="Genome Biol. Evol.">
        <title>Complete Genome Sequencing of a Novel Gloeobacter Species from a Waterfall Cave in Mexico.</title>
        <authorList>
            <person name="Saw J.H."/>
            <person name="Cardona T."/>
            <person name="Montejano G."/>
        </authorList>
    </citation>
    <scope>NUCLEOTIDE SEQUENCE [LARGE SCALE GENOMIC DNA]</scope>
    <source>
        <strain evidence="1">MG652769</strain>
    </source>
</reference>
<evidence type="ECO:0000313" key="2">
    <source>
        <dbReference type="Proteomes" id="UP001054846"/>
    </source>
</evidence>
<dbReference type="Proteomes" id="UP001054846">
    <property type="component" value="Chromosome"/>
</dbReference>
<name>A0ABY3PIV4_9CYAN</name>